<evidence type="ECO:0000313" key="2">
    <source>
        <dbReference type="EMBL" id="EAQ32574.1"/>
    </source>
</evidence>
<keyword evidence="1" id="KW-0812">Transmembrane</keyword>
<organism evidence="2 3">
    <name type="scientific">Idiomarina baltica OS145</name>
    <dbReference type="NCBI Taxonomy" id="314276"/>
    <lineage>
        <taxon>Bacteria</taxon>
        <taxon>Pseudomonadati</taxon>
        <taxon>Pseudomonadota</taxon>
        <taxon>Gammaproteobacteria</taxon>
        <taxon>Alteromonadales</taxon>
        <taxon>Idiomarinaceae</taxon>
        <taxon>Idiomarina</taxon>
    </lineage>
</organism>
<accession>A0ABP2CRT4</accession>
<keyword evidence="3" id="KW-1185">Reference proteome</keyword>
<feature type="transmembrane region" description="Helical" evidence="1">
    <location>
        <begin position="6"/>
        <end position="24"/>
    </location>
</feature>
<gene>
    <name evidence="2" type="ORF">OS145_08888</name>
</gene>
<dbReference type="RefSeq" id="WP_006954538.1">
    <property type="nucleotide sequence ID" value="NZ_CH672403.1"/>
</dbReference>
<dbReference type="EMBL" id="AAMX01000004">
    <property type="protein sequence ID" value="EAQ32574.1"/>
    <property type="molecule type" value="Genomic_DNA"/>
</dbReference>
<reference evidence="2 3" key="1">
    <citation type="submission" date="2006-01" db="EMBL/GenBank/DDBJ databases">
        <authorList>
            <person name="Brettar I."/>
            <person name="Hofle M."/>
            <person name="Ferriera S."/>
            <person name="Johnson J."/>
            <person name="Kravitz S."/>
            <person name="Halpern A."/>
            <person name="Remington K."/>
            <person name="Beeson K."/>
            <person name="Tran B."/>
            <person name="Rogers Y.-H."/>
            <person name="Friedman R."/>
            <person name="Venter J.C."/>
        </authorList>
    </citation>
    <scope>NUCLEOTIDE SEQUENCE [LARGE SCALE GENOMIC DNA]</scope>
    <source>
        <strain evidence="2 3">OS145</strain>
    </source>
</reference>
<evidence type="ECO:0000313" key="3">
    <source>
        <dbReference type="Proteomes" id="UP000016543"/>
    </source>
</evidence>
<evidence type="ECO:0000256" key="1">
    <source>
        <dbReference type="SAM" id="Phobius"/>
    </source>
</evidence>
<sequence length="78" mass="8824">MFDALIVFVVGCLAVYVGFQVALYKKSRAMKRREVELRENGVTPSGSGLCHGIVIDKTNKRRVVHDEKPSDSWFKRLA</sequence>
<dbReference type="Proteomes" id="UP000016543">
    <property type="component" value="Unassembled WGS sequence"/>
</dbReference>
<name>A0ABP2CRT4_9GAMM</name>
<keyword evidence="1" id="KW-0472">Membrane</keyword>
<proteinExistence type="predicted"/>
<comment type="caution">
    <text evidence="2">The sequence shown here is derived from an EMBL/GenBank/DDBJ whole genome shotgun (WGS) entry which is preliminary data.</text>
</comment>
<keyword evidence="1" id="KW-1133">Transmembrane helix</keyword>
<protein>
    <submittedName>
        <fullName evidence="2">Uncharacterized protein</fullName>
    </submittedName>
</protein>